<evidence type="ECO:0000313" key="1">
    <source>
        <dbReference type="EMBL" id="CDW71795.1"/>
    </source>
</evidence>
<evidence type="ECO:0008006" key="3">
    <source>
        <dbReference type="Google" id="ProtNLM"/>
    </source>
</evidence>
<reference evidence="1 2" key="1">
    <citation type="submission" date="2014-06" db="EMBL/GenBank/DDBJ databases">
        <authorList>
            <person name="Swart Estienne"/>
        </authorList>
    </citation>
    <scope>NUCLEOTIDE SEQUENCE [LARGE SCALE GENOMIC DNA]</scope>
    <source>
        <strain evidence="1 2">130c</strain>
    </source>
</reference>
<proteinExistence type="predicted"/>
<dbReference type="Proteomes" id="UP000039865">
    <property type="component" value="Unassembled WGS sequence"/>
</dbReference>
<name>A0A077ZQY7_STYLE</name>
<gene>
    <name evidence="1" type="primary">Contig10462.g11170</name>
    <name evidence="1" type="ORF">STYLEM_744</name>
</gene>
<dbReference type="AlphaFoldDB" id="A0A077ZQY7"/>
<protein>
    <recommendedName>
        <fullName evidence="3">Transmembrane protein</fullName>
    </recommendedName>
</protein>
<accession>A0A077ZQY7</accession>
<dbReference type="EMBL" id="CCKQ01000705">
    <property type="protein sequence ID" value="CDW71795.1"/>
    <property type="molecule type" value="Genomic_DNA"/>
</dbReference>
<sequence length="102" mass="12033">MIHNWVHIHLLNQLLAKIIGSLMIHNLKFTQKKLKIVNPNYSALKIINDLKLVMVLKLAFTWQIVIKSFQINFMKGQNVIMIKKNLKILQNKLISRNRFNIT</sequence>
<dbReference type="InParanoid" id="A0A077ZQY7"/>
<evidence type="ECO:0000313" key="2">
    <source>
        <dbReference type="Proteomes" id="UP000039865"/>
    </source>
</evidence>
<keyword evidence="2" id="KW-1185">Reference proteome</keyword>
<organism evidence="1 2">
    <name type="scientific">Stylonychia lemnae</name>
    <name type="common">Ciliate</name>
    <dbReference type="NCBI Taxonomy" id="5949"/>
    <lineage>
        <taxon>Eukaryota</taxon>
        <taxon>Sar</taxon>
        <taxon>Alveolata</taxon>
        <taxon>Ciliophora</taxon>
        <taxon>Intramacronucleata</taxon>
        <taxon>Spirotrichea</taxon>
        <taxon>Stichotrichia</taxon>
        <taxon>Sporadotrichida</taxon>
        <taxon>Oxytrichidae</taxon>
        <taxon>Stylonychinae</taxon>
        <taxon>Stylonychia</taxon>
    </lineage>
</organism>